<evidence type="ECO:0000313" key="3">
    <source>
        <dbReference type="Proteomes" id="UP001163828"/>
    </source>
</evidence>
<accession>A0ABQ8QFA4</accession>
<gene>
    <name evidence="2" type="ORF">F5050DRAFT_1753726</name>
</gene>
<reference evidence="2" key="1">
    <citation type="submission" date="2022-08" db="EMBL/GenBank/DDBJ databases">
        <authorList>
            <consortium name="DOE Joint Genome Institute"/>
            <person name="Min B."/>
            <person name="Riley R."/>
            <person name="Sierra-Patev S."/>
            <person name="Naranjo-Ortiz M."/>
            <person name="Looney B."/>
            <person name="Konkel Z."/>
            <person name="Slot J.C."/>
            <person name="Sakamoto Y."/>
            <person name="Steenwyk J.L."/>
            <person name="Rokas A."/>
            <person name="Carro J."/>
            <person name="Camarero S."/>
            <person name="Ferreira P."/>
            <person name="Molpeceres G."/>
            <person name="Ruiz-Duenas F.J."/>
            <person name="Serrano A."/>
            <person name="Henrissat B."/>
            <person name="Drula E."/>
            <person name="Hughes K.W."/>
            <person name="Mata J.L."/>
            <person name="Ishikawa N.K."/>
            <person name="Vargas-Isla R."/>
            <person name="Ushijima S."/>
            <person name="Smith C.A."/>
            <person name="Ahrendt S."/>
            <person name="Andreopoulos W."/>
            <person name="He G."/>
            <person name="Labutti K."/>
            <person name="Lipzen A."/>
            <person name="Ng V."/>
            <person name="Sandor L."/>
            <person name="Barry K."/>
            <person name="Martinez A.T."/>
            <person name="Xiao Y."/>
            <person name="Gibbons J.G."/>
            <person name="Terashima K."/>
            <person name="Hibbett D.S."/>
            <person name="Grigoriev I.V."/>
        </authorList>
    </citation>
    <scope>NUCLEOTIDE SEQUENCE</scope>
    <source>
        <strain evidence="2">TFB10827</strain>
    </source>
</reference>
<keyword evidence="1" id="KW-0812">Transmembrane</keyword>
<keyword evidence="3" id="KW-1185">Reference proteome</keyword>
<dbReference type="InterPro" id="IPR036396">
    <property type="entry name" value="Cyt_P450_sf"/>
</dbReference>
<protein>
    <recommendedName>
        <fullName evidence="4">Cytochrome P450</fullName>
    </recommendedName>
</protein>
<keyword evidence="1" id="KW-0472">Membrane</keyword>
<evidence type="ECO:0000313" key="2">
    <source>
        <dbReference type="EMBL" id="KAJ3997237.1"/>
    </source>
</evidence>
<name>A0ABQ8QFA4_9AGAR</name>
<proteinExistence type="predicted"/>
<evidence type="ECO:0008006" key="4">
    <source>
        <dbReference type="Google" id="ProtNLM"/>
    </source>
</evidence>
<comment type="caution">
    <text evidence="2">The sequence shown here is derived from an EMBL/GenBank/DDBJ whole genome shotgun (WGS) entry which is preliminary data.</text>
</comment>
<dbReference type="Gene3D" id="1.10.630.10">
    <property type="entry name" value="Cytochrome P450"/>
    <property type="match status" value="1"/>
</dbReference>
<organism evidence="2 3">
    <name type="scientific">Lentinula boryana</name>
    <dbReference type="NCBI Taxonomy" id="40481"/>
    <lineage>
        <taxon>Eukaryota</taxon>
        <taxon>Fungi</taxon>
        <taxon>Dikarya</taxon>
        <taxon>Basidiomycota</taxon>
        <taxon>Agaricomycotina</taxon>
        <taxon>Agaricomycetes</taxon>
        <taxon>Agaricomycetidae</taxon>
        <taxon>Agaricales</taxon>
        <taxon>Marasmiineae</taxon>
        <taxon>Omphalotaceae</taxon>
        <taxon>Lentinula</taxon>
    </lineage>
</organism>
<dbReference type="Proteomes" id="UP001163828">
    <property type="component" value="Unassembled WGS sequence"/>
</dbReference>
<dbReference type="EMBL" id="MU790588">
    <property type="protein sequence ID" value="KAJ3997237.1"/>
    <property type="molecule type" value="Genomic_DNA"/>
</dbReference>
<dbReference type="SUPFAM" id="SSF48264">
    <property type="entry name" value="Cytochrome P450"/>
    <property type="match status" value="1"/>
</dbReference>
<sequence length="108" mass="11765">MDNITQTQSDTVADSVQHLFSNKTYLDLLVVGVTIAVTALIRYASTSNGLKLPPGPTPAFIVGNMNDIPVFEEWHTLSQWAKRFGKSSSVVLRVFGTKMLVIGSITPL</sequence>
<evidence type="ECO:0000256" key="1">
    <source>
        <dbReference type="SAM" id="Phobius"/>
    </source>
</evidence>
<keyword evidence="1" id="KW-1133">Transmembrane helix</keyword>
<feature type="transmembrane region" description="Helical" evidence="1">
    <location>
        <begin position="25"/>
        <end position="44"/>
    </location>
</feature>